<keyword evidence="5" id="KW-0698">rRNA processing</keyword>
<sequence>MLRVRIAAVGRLPARAPESPLIADYLSRFAQTGRPLGLGPAEIAEVEDRRGGGKPAEAALLARQIPAGAAVIALDERGRQLSSPDFAALLARLRDDGQADAVFLIGGADGLDPELRDRAAHSLSFGAMVWPHMLVRVMLAEQLYRAATILAGAPYHRA</sequence>
<keyword evidence="3 5" id="KW-0949">S-adenosyl-L-methionine</keyword>
<comment type="function">
    <text evidence="5">Specifically methylates the pseudouridine at position 1915 (m3Psi1915) in 23S rRNA.</text>
</comment>
<keyword evidence="1 5" id="KW-0489">Methyltransferase</keyword>
<dbReference type="NCBIfam" id="NF000989">
    <property type="entry name" value="PRK00103.2-3"/>
    <property type="match status" value="1"/>
</dbReference>
<keyword evidence="7" id="KW-1185">Reference proteome</keyword>
<dbReference type="PANTHER" id="PTHR33603">
    <property type="entry name" value="METHYLTRANSFERASE"/>
    <property type="match status" value="1"/>
</dbReference>
<comment type="subcellular location">
    <subcellularLocation>
        <location evidence="5">Cytoplasm</location>
    </subcellularLocation>
</comment>
<feature type="binding site" evidence="5">
    <location>
        <position position="74"/>
    </location>
    <ligand>
        <name>S-adenosyl-L-methionine</name>
        <dbReference type="ChEBI" id="CHEBI:59789"/>
    </ligand>
</feature>
<dbReference type="GO" id="GO:0070038">
    <property type="term" value="F:rRNA (pseudouridine-N3-)-methyltransferase activity"/>
    <property type="evidence" value="ECO:0007669"/>
    <property type="project" value="UniProtKB-UniRule"/>
</dbReference>
<evidence type="ECO:0000256" key="3">
    <source>
        <dbReference type="ARBA" id="ARBA00022691"/>
    </source>
</evidence>
<feature type="binding site" evidence="5">
    <location>
        <begin position="125"/>
        <end position="130"/>
    </location>
    <ligand>
        <name>S-adenosyl-L-methionine</name>
        <dbReference type="ChEBI" id="CHEBI:59789"/>
    </ligand>
</feature>
<dbReference type="Pfam" id="PF02590">
    <property type="entry name" value="SPOUT_MTase"/>
    <property type="match status" value="1"/>
</dbReference>
<dbReference type="InterPro" id="IPR029026">
    <property type="entry name" value="tRNA_m1G_MTases_N"/>
</dbReference>
<evidence type="ECO:0000256" key="2">
    <source>
        <dbReference type="ARBA" id="ARBA00022679"/>
    </source>
</evidence>
<dbReference type="EMBL" id="FRCK01000001">
    <property type="protein sequence ID" value="SHL83271.1"/>
    <property type="molecule type" value="Genomic_DNA"/>
</dbReference>
<dbReference type="SUPFAM" id="SSF75217">
    <property type="entry name" value="alpha/beta knot"/>
    <property type="match status" value="1"/>
</dbReference>
<dbReference type="InterPro" id="IPR003742">
    <property type="entry name" value="RlmH-like"/>
</dbReference>
<keyword evidence="5" id="KW-0963">Cytoplasm</keyword>
<name>A0A1M7DUT5_9RHOB</name>
<keyword evidence="2 5" id="KW-0808">Transferase</keyword>
<evidence type="ECO:0000256" key="5">
    <source>
        <dbReference type="HAMAP-Rule" id="MF_00658"/>
    </source>
</evidence>
<organism evidence="6 7">
    <name type="scientific">Paracoccus solventivorans</name>
    <dbReference type="NCBI Taxonomy" id="53463"/>
    <lineage>
        <taxon>Bacteria</taxon>
        <taxon>Pseudomonadati</taxon>
        <taxon>Pseudomonadota</taxon>
        <taxon>Alphaproteobacteria</taxon>
        <taxon>Rhodobacterales</taxon>
        <taxon>Paracoccaceae</taxon>
        <taxon>Paracoccus</taxon>
    </lineage>
</organism>
<dbReference type="InterPro" id="IPR029028">
    <property type="entry name" value="Alpha/beta_knot_MTases"/>
</dbReference>
<proteinExistence type="inferred from homology"/>
<dbReference type="HAMAP" id="MF_00658">
    <property type="entry name" value="23SrRNA_methyltr_H"/>
    <property type="match status" value="1"/>
</dbReference>
<feature type="binding site" evidence="5">
    <location>
        <position position="106"/>
    </location>
    <ligand>
        <name>S-adenosyl-L-methionine</name>
        <dbReference type="ChEBI" id="CHEBI:59789"/>
    </ligand>
</feature>
<dbReference type="CDD" id="cd18081">
    <property type="entry name" value="RlmH-like"/>
    <property type="match status" value="1"/>
</dbReference>
<dbReference type="GO" id="GO:0005737">
    <property type="term" value="C:cytoplasm"/>
    <property type="evidence" value="ECO:0007669"/>
    <property type="project" value="UniProtKB-SubCell"/>
</dbReference>
<evidence type="ECO:0000313" key="7">
    <source>
        <dbReference type="Proteomes" id="UP000184444"/>
    </source>
</evidence>
<dbReference type="AlphaFoldDB" id="A0A1M7DUT5"/>
<dbReference type="PANTHER" id="PTHR33603:SF1">
    <property type="entry name" value="RIBOSOMAL RNA LARGE SUBUNIT METHYLTRANSFERASE H"/>
    <property type="match status" value="1"/>
</dbReference>
<protein>
    <recommendedName>
        <fullName evidence="5">Ribosomal RNA large subunit methyltransferase H</fullName>
        <ecNumber evidence="5">2.1.1.177</ecNumber>
    </recommendedName>
    <alternativeName>
        <fullName evidence="5">23S rRNA (pseudouridine1915-N3)-methyltransferase</fullName>
    </alternativeName>
    <alternativeName>
        <fullName evidence="5">23S rRNA m3Psi1915 methyltransferase</fullName>
    </alternativeName>
    <alternativeName>
        <fullName evidence="5">rRNA (pseudouridine-N3-)-methyltransferase RlmH</fullName>
    </alternativeName>
</protein>
<evidence type="ECO:0000256" key="1">
    <source>
        <dbReference type="ARBA" id="ARBA00022603"/>
    </source>
</evidence>
<dbReference type="Proteomes" id="UP000184444">
    <property type="component" value="Unassembled WGS sequence"/>
</dbReference>
<comment type="subunit">
    <text evidence="5">Homodimer.</text>
</comment>
<dbReference type="PIRSF" id="PIRSF004505">
    <property type="entry name" value="MT_bac"/>
    <property type="match status" value="1"/>
</dbReference>
<dbReference type="Gene3D" id="3.40.1280.10">
    <property type="match status" value="1"/>
</dbReference>
<gene>
    <name evidence="5" type="primary">rlmH</name>
    <name evidence="6" type="ORF">SAMN05444389_101584</name>
</gene>
<reference evidence="7" key="1">
    <citation type="submission" date="2016-11" db="EMBL/GenBank/DDBJ databases">
        <authorList>
            <person name="Varghese N."/>
            <person name="Submissions S."/>
        </authorList>
    </citation>
    <scope>NUCLEOTIDE SEQUENCE [LARGE SCALE GENOMIC DNA]</scope>
    <source>
        <strain evidence="7">DSM 6637</strain>
    </source>
</reference>
<evidence type="ECO:0000256" key="4">
    <source>
        <dbReference type="ARBA" id="ARBA00038303"/>
    </source>
</evidence>
<comment type="catalytic activity">
    <reaction evidence="5">
        <text>pseudouridine(1915) in 23S rRNA + S-adenosyl-L-methionine = N(3)-methylpseudouridine(1915) in 23S rRNA + S-adenosyl-L-homocysteine + H(+)</text>
        <dbReference type="Rhea" id="RHEA:42752"/>
        <dbReference type="Rhea" id="RHEA-COMP:10221"/>
        <dbReference type="Rhea" id="RHEA-COMP:10222"/>
        <dbReference type="ChEBI" id="CHEBI:15378"/>
        <dbReference type="ChEBI" id="CHEBI:57856"/>
        <dbReference type="ChEBI" id="CHEBI:59789"/>
        <dbReference type="ChEBI" id="CHEBI:65314"/>
        <dbReference type="ChEBI" id="CHEBI:74486"/>
        <dbReference type="EC" id="2.1.1.177"/>
    </reaction>
</comment>
<dbReference type="EC" id="2.1.1.177" evidence="5"/>
<accession>A0A1M7DUT5</accession>
<comment type="similarity">
    <text evidence="4 5">Belongs to the RNA methyltransferase RlmH family.</text>
</comment>
<evidence type="ECO:0000313" key="6">
    <source>
        <dbReference type="EMBL" id="SHL83271.1"/>
    </source>
</evidence>
<dbReference type="STRING" id="53463.SAMN05444389_101584"/>
<dbReference type="NCBIfam" id="NF000988">
    <property type="entry name" value="PRK00103.2-2"/>
    <property type="match status" value="1"/>
</dbReference>